<dbReference type="InterPro" id="IPR036259">
    <property type="entry name" value="MFS_trans_sf"/>
</dbReference>
<feature type="transmembrane region" description="Helical" evidence="8">
    <location>
        <begin position="345"/>
        <end position="364"/>
    </location>
</feature>
<protein>
    <recommendedName>
        <fullName evidence="9">Major facilitator superfamily (MFS) profile domain-containing protein</fullName>
    </recommendedName>
</protein>
<dbReference type="EMBL" id="CAUYUE010000013">
    <property type="protein sequence ID" value="CAK0786033.1"/>
    <property type="molecule type" value="Genomic_DNA"/>
</dbReference>
<dbReference type="InterPro" id="IPR020846">
    <property type="entry name" value="MFS_dom"/>
</dbReference>
<evidence type="ECO:0000256" key="3">
    <source>
        <dbReference type="ARBA" id="ARBA00022692"/>
    </source>
</evidence>
<feature type="transmembrane region" description="Helical" evidence="8">
    <location>
        <begin position="376"/>
        <end position="401"/>
    </location>
</feature>
<organism evidence="10 11">
    <name type="scientific">Coccomyxa viridis</name>
    <dbReference type="NCBI Taxonomy" id="1274662"/>
    <lineage>
        <taxon>Eukaryota</taxon>
        <taxon>Viridiplantae</taxon>
        <taxon>Chlorophyta</taxon>
        <taxon>core chlorophytes</taxon>
        <taxon>Trebouxiophyceae</taxon>
        <taxon>Trebouxiophyceae incertae sedis</taxon>
        <taxon>Coccomyxaceae</taxon>
        <taxon>Coccomyxa</taxon>
    </lineage>
</organism>
<evidence type="ECO:0000256" key="5">
    <source>
        <dbReference type="ARBA" id="ARBA00022989"/>
    </source>
</evidence>
<dbReference type="PANTHER" id="PTHR11662:SF282">
    <property type="entry name" value="ANION TRANSPORTER 5-RELATED"/>
    <property type="match status" value="1"/>
</dbReference>
<feature type="transmembrane region" description="Helical" evidence="8">
    <location>
        <begin position="413"/>
        <end position="432"/>
    </location>
</feature>
<dbReference type="PANTHER" id="PTHR11662">
    <property type="entry name" value="SOLUTE CARRIER FAMILY 17"/>
    <property type="match status" value="1"/>
</dbReference>
<dbReference type="SUPFAM" id="SSF103473">
    <property type="entry name" value="MFS general substrate transporter"/>
    <property type="match status" value="1"/>
</dbReference>
<proteinExistence type="inferred from homology"/>
<dbReference type="InterPro" id="IPR050382">
    <property type="entry name" value="MFS_Na/Anion_cotransporter"/>
</dbReference>
<evidence type="ECO:0000313" key="10">
    <source>
        <dbReference type="EMBL" id="CAK0786033.1"/>
    </source>
</evidence>
<feature type="transmembrane region" description="Helical" evidence="8">
    <location>
        <begin position="183"/>
        <end position="203"/>
    </location>
</feature>
<dbReference type="Pfam" id="PF07690">
    <property type="entry name" value="MFS_1"/>
    <property type="match status" value="1"/>
</dbReference>
<dbReference type="PROSITE" id="PS50850">
    <property type="entry name" value="MFS"/>
    <property type="match status" value="1"/>
</dbReference>
<keyword evidence="11" id="KW-1185">Reference proteome</keyword>
<evidence type="ECO:0000256" key="7">
    <source>
        <dbReference type="ARBA" id="ARBA00024362"/>
    </source>
</evidence>
<keyword evidence="3 8" id="KW-0812">Transmembrane</keyword>
<dbReference type="FunFam" id="1.20.1250.20:FF:000003">
    <property type="entry name" value="Solute carrier family 17 member 3"/>
    <property type="match status" value="1"/>
</dbReference>
<dbReference type="Gene3D" id="1.20.1250.20">
    <property type="entry name" value="MFS general substrate transporter like domains"/>
    <property type="match status" value="2"/>
</dbReference>
<dbReference type="InterPro" id="IPR011701">
    <property type="entry name" value="MFS"/>
</dbReference>
<feature type="domain" description="Major facilitator superfamily (MFS) profile" evidence="9">
    <location>
        <begin position="29"/>
        <end position="439"/>
    </location>
</feature>
<evidence type="ECO:0000313" key="11">
    <source>
        <dbReference type="Proteomes" id="UP001314263"/>
    </source>
</evidence>
<evidence type="ECO:0000256" key="1">
    <source>
        <dbReference type="ARBA" id="ARBA00004141"/>
    </source>
</evidence>
<sequence length="447" mass="47625">MKFDGSQYQHAFVRKKPSQWVFQEPRHQVTLLCFLGTLVAYVERVGFSIAFTEMAKQAGTSEAVKGAVLSAFYWGYSLSQVPGGWAAQKYGGRVTLIASFALWSAGSLLTPRSAASTRGIIAARVLVGVAQGFIIPSIHTVLSQWIPPHERAKAVSLTTSGMYLGSAAAMLLLPSIAARHGPGSLLLLNGALGYLWLALWLAVGRDIPHRELMMPMSLGESGRGGSVRKGRTPATPWRRLLGHPAVWAILVNNFTFHYAFYVVMNWLPTYFDKVLHANLASLSGTKTAPYLVMFLTSNLGGWAGDYLITQRITSTAGGRKAVNTIGFWGAGLALLAMPMARTVGAGLAATSATLGLAGFARGGFSVNHMDIAPRHAGVVMGISNTAGTVAGVIGVAVTGFILDHAGDGTNRGWWQAFMVASAMCWGGSLLFISSAQGERLFGELNDF</sequence>
<feature type="transmembrane region" description="Helical" evidence="8">
    <location>
        <begin position="154"/>
        <end position="177"/>
    </location>
</feature>
<feature type="transmembrane region" description="Helical" evidence="8">
    <location>
        <begin position="321"/>
        <end position="339"/>
    </location>
</feature>
<feature type="transmembrane region" description="Helical" evidence="8">
    <location>
        <begin position="121"/>
        <end position="142"/>
    </location>
</feature>
<dbReference type="GO" id="GO:0016020">
    <property type="term" value="C:membrane"/>
    <property type="evidence" value="ECO:0007669"/>
    <property type="project" value="UniProtKB-SubCell"/>
</dbReference>
<dbReference type="AlphaFoldDB" id="A0AAV1IFC8"/>
<name>A0AAV1IFC8_9CHLO</name>
<keyword evidence="4" id="KW-0769">Symport</keyword>
<evidence type="ECO:0000256" key="2">
    <source>
        <dbReference type="ARBA" id="ARBA00022448"/>
    </source>
</evidence>
<dbReference type="GO" id="GO:0015293">
    <property type="term" value="F:symporter activity"/>
    <property type="evidence" value="ECO:0007669"/>
    <property type="project" value="UniProtKB-KW"/>
</dbReference>
<keyword evidence="5 8" id="KW-1133">Transmembrane helix</keyword>
<feature type="transmembrane region" description="Helical" evidence="8">
    <location>
        <begin position="245"/>
        <end position="267"/>
    </location>
</feature>
<dbReference type="Proteomes" id="UP001314263">
    <property type="component" value="Unassembled WGS sequence"/>
</dbReference>
<feature type="transmembrane region" description="Helical" evidence="8">
    <location>
        <begin position="287"/>
        <end position="309"/>
    </location>
</feature>
<evidence type="ECO:0000259" key="9">
    <source>
        <dbReference type="PROSITE" id="PS50850"/>
    </source>
</evidence>
<reference evidence="10 11" key="1">
    <citation type="submission" date="2023-10" db="EMBL/GenBank/DDBJ databases">
        <authorList>
            <person name="Maclean D."/>
            <person name="Macfadyen A."/>
        </authorList>
    </citation>
    <scope>NUCLEOTIDE SEQUENCE [LARGE SCALE GENOMIC DNA]</scope>
</reference>
<comment type="caution">
    <text evidence="10">The sequence shown here is derived from an EMBL/GenBank/DDBJ whole genome shotgun (WGS) entry which is preliminary data.</text>
</comment>
<evidence type="ECO:0000256" key="4">
    <source>
        <dbReference type="ARBA" id="ARBA00022847"/>
    </source>
</evidence>
<accession>A0AAV1IFC8</accession>
<comment type="similarity">
    <text evidence="7">Belongs to the major facilitator superfamily. Sodium/anion cotransporter (TC 2.A.1.14) family.</text>
</comment>
<keyword evidence="6 8" id="KW-0472">Membrane</keyword>
<keyword evidence="2" id="KW-0813">Transport</keyword>
<evidence type="ECO:0000256" key="6">
    <source>
        <dbReference type="ARBA" id="ARBA00023136"/>
    </source>
</evidence>
<gene>
    <name evidence="10" type="ORF">CVIRNUC_009246</name>
</gene>
<evidence type="ECO:0000256" key="8">
    <source>
        <dbReference type="SAM" id="Phobius"/>
    </source>
</evidence>
<comment type="subcellular location">
    <subcellularLocation>
        <location evidence="1">Membrane</location>
        <topology evidence="1">Multi-pass membrane protein</topology>
    </subcellularLocation>
</comment>